<dbReference type="RefSeq" id="WP_275033682.1">
    <property type="nucleotide sequence ID" value="NZ_CP118615.1"/>
</dbReference>
<feature type="transmembrane region" description="Helical" evidence="1">
    <location>
        <begin position="36"/>
        <end position="55"/>
    </location>
</feature>
<dbReference type="Proteomes" id="UP001219605">
    <property type="component" value="Chromosome"/>
</dbReference>
<accession>A0ABY7ZVI0</accession>
<reference evidence="2 3" key="1">
    <citation type="submission" date="2023-02" db="EMBL/GenBank/DDBJ databases">
        <authorList>
            <person name="Mo P."/>
        </authorList>
    </citation>
    <scope>NUCLEOTIDE SEQUENCE [LARGE SCALE GENOMIC DNA]</scope>
    <source>
        <strain evidence="2 3">HUAS 3</strain>
    </source>
</reference>
<keyword evidence="1" id="KW-0472">Membrane</keyword>
<keyword evidence="1" id="KW-0812">Transmembrane</keyword>
<evidence type="ECO:0000256" key="1">
    <source>
        <dbReference type="SAM" id="Phobius"/>
    </source>
</evidence>
<dbReference type="EMBL" id="CP118615">
    <property type="protein sequence ID" value="WDZ86821.1"/>
    <property type="molecule type" value="Genomic_DNA"/>
</dbReference>
<organism evidence="2 3">
    <name type="scientific">Micromonospora cathayae</name>
    <dbReference type="NCBI Taxonomy" id="3028804"/>
    <lineage>
        <taxon>Bacteria</taxon>
        <taxon>Bacillati</taxon>
        <taxon>Actinomycetota</taxon>
        <taxon>Actinomycetes</taxon>
        <taxon>Micromonosporales</taxon>
        <taxon>Micromonosporaceae</taxon>
        <taxon>Micromonospora</taxon>
    </lineage>
</organism>
<evidence type="ECO:0000313" key="3">
    <source>
        <dbReference type="Proteomes" id="UP001219605"/>
    </source>
</evidence>
<proteinExistence type="predicted"/>
<protein>
    <submittedName>
        <fullName evidence="2">Uncharacterized protein</fullName>
    </submittedName>
</protein>
<gene>
    <name evidence="2" type="ORF">PVK37_10700</name>
</gene>
<sequence length="79" mass="8381">MSYRRKAAKPSVALWMLVALGDAVLLLASIGMSVLFALLSVVTITAALVGGRMMLRRGATIREGVSTPVAVPVTRRRDA</sequence>
<keyword evidence="1" id="KW-1133">Transmembrane helix</keyword>
<evidence type="ECO:0000313" key="2">
    <source>
        <dbReference type="EMBL" id="WDZ86821.1"/>
    </source>
</evidence>
<feature type="transmembrane region" description="Helical" evidence="1">
    <location>
        <begin position="12"/>
        <end position="30"/>
    </location>
</feature>
<name>A0ABY7ZVI0_9ACTN</name>
<keyword evidence="3" id="KW-1185">Reference proteome</keyword>